<evidence type="ECO:0000313" key="1">
    <source>
        <dbReference type="EMBL" id="KAI0084244.1"/>
    </source>
</evidence>
<dbReference type="EMBL" id="MU274945">
    <property type="protein sequence ID" value="KAI0084244.1"/>
    <property type="molecule type" value="Genomic_DNA"/>
</dbReference>
<evidence type="ECO:0000313" key="2">
    <source>
        <dbReference type="Proteomes" id="UP001055072"/>
    </source>
</evidence>
<organism evidence="1 2">
    <name type="scientific">Irpex rosettiformis</name>
    <dbReference type="NCBI Taxonomy" id="378272"/>
    <lineage>
        <taxon>Eukaryota</taxon>
        <taxon>Fungi</taxon>
        <taxon>Dikarya</taxon>
        <taxon>Basidiomycota</taxon>
        <taxon>Agaricomycotina</taxon>
        <taxon>Agaricomycetes</taxon>
        <taxon>Polyporales</taxon>
        <taxon>Irpicaceae</taxon>
        <taxon>Irpex</taxon>
    </lineage>
</organism>
<reference evidence="1" key="1">
    <citation type="journal article" date="2021" name="Environ. Microbiol.">
        <title>Gene family expansions and transcriptome signatures uncover fungal adaptations to wood decay.</title>
        <authorList>
            <person name="Hage H."/>
            <person name="Miyauchi S."/>
            <person name="Viragh M."/>
            <person name="Drula E."/>
            <person name="Min B."/>
            <person name="Chaduli D."/>
            <person name="Navarro D."/>
            <person name="Favel A."/>
            <person name="Norest M."/>
            <person name="Lesage-Meessen L."/>
            <person name="Balint B."/>
            <person name="Merenyi Z."/>
            <person name="de Eugenio L."/>
            <person name="Morin E."/>
            <person name="Martinez A.T."/>
            <person name="Baldrian P."/>
            <person name="Stursova M."/>
            <person name="Martinez M.J."/>
            <person name="Novotny C."/>
            <person name="Magnuson J.K."/>
            <person name="Spatafora J.W."/>
            <person name="Maurice S."/>
            <person name="Pangilinan J."/>
            <person name="Andreopoulos W."/>
            <person name="LaButti K."/>
            <person name="Hundley H."/>
            <person name="Na H."/>
            <person name="Kuo A."/>
            <person name="Barry K."/>
            <person name="Lipzen A."/>
            <person name="Henrissat B."/>
            <person name="Riley R."/>
            <person name="Ahrendt S."/>
            <person name="Nagy L.G."/>
            <person name="Grigoriev I.V."/>
            <person name="Martin F."/>
            <person name="Rosso M.N."/>
        </authorList>
    </citation>
    <scope>NUCLEOTIDE SEQUENCE</scope>
    <source>
        <strain evidence="1">CBS 384.51</strain>
    </source>
</reference>
<proteinExistence type="predicted"/>
<gene>
    <name evidence="1" type="ORF">BDY19DRAFT_898749</name>
</gene>
<dbReference type="Proteomes" id="UP001055072">
    <property type="component" value="Unassembled WGS sequence"/>
</dbReference>
<name>A0ACB8TQJ3_9APHY</name>
<keyword evidence="2" id="KW-1185">Reference proteome</keyword>
<protein>
    <submittedName>
        <fullName evidence="1">Uncharacterized protein</fullName>
    </submittedName>
</protein>
<sequence>MEPRDESGSDNGNQDSSQAIAEENRNESGPRVWYAEAFPEDRKAGTSLRQSPTAFEQIRDSDTSKVDKGLGPFKDREEWELTKWLMRNVGHTAGNQFLKLPTIRSKLELSFKNQAQLLEAIDQLPSGPEWKCQSVTVAGDQRDVDGEELKEELELWFRDPVECIRELIGNPLFAEKMVFAPEKIFEDSKGEEEVRNEMNTGKWWWEIQMKLPIGATVVPVILSSDKTRLSQFRGDKSAWPVYLTIGNIDKETRRQSSSHATVLLGYIPVPKLDCCSSDNLKKVTRYTLFHQCMRVMLDSLVEAGSKGVEMTCADGQVRKVWPILATYVADYPEQCLVACCMENRCPICKIKPDLRGAHQSASLRTEAETLRLLRQARIDNLEAPLKTFGIRPIWSPFWKDLPHTEIFRGFTPDLLHQLLKGVFKDHLVKWCTALIGEDELDARFRTMLTHHNLRHFKHGISSVSQWTGREHKEMVKVFVGALSGAVEDRAIEAVKSTIDFICLSSLHSHSRTSIQMLRQALDNFHATKSVFVELEARSPAHFNIPKIHSMDHYADLIEMFGSADGYNTESPERLHIDYAKDAYRASNKRDYVPQMVNWLRRQEAIDYFEAYLEWCQRLSSAVCVTQSTSLTAQFTASHSTARRPPRHLCDISAERIIEGHNASEFLPAIQHFLRSHGSNITPRLFDRFDLFKQLSIKLPVVPEVSKNHCRDLVRAFPPVASSGRHRARSAYLDFALVRTPNSEHNPFTMGTALSGLRVAQVKAIFCLPPHFTGGQSTVTEPLAYIEWLTPFRAHNGPNGLMSITRSTRMHRPHAEIILVDRIVRSCHLIPHFGRTKEPGWTSENVAELCRVFWFNHYLDFHIFAMLMLRRRDCI</sequence>
<comment type="caution">
    <text evidence="1">The sequence shown here is derived from an EMBL/GenBank/DDBJ whole genome shotgun (WGS) entry which is preliminary data.</text>
</comment>
<accession>A0ACB8TQJ3</accession>